<accession>A0A1X1ZUY8</accession>
<keyword evidence="6 7" id="KW-0472">Membrane</keyword>
<dbReference type="InterPro" id="IPR050545">
    <property type="entry name" value="Mycobact_MmpL"/>
</dbReference>
<reference evidence="9 10" key="1">
    <citation type="submission" date="2016-01" db="EMBL/GenBank/DDBJ databases">
        <title>The new phylogeny of the genus Mycobacterium.</title>
        <authorList>
            <person name="Tarcisio F."/>
            <person name="Conor M."/>
            <person name="Antonella G."/>
            <person name="Elisabetta G."/>
            <person name="Giulia F.S."/>
            <person name="Sara T."/>
            <person name="Anna F."/>
            <person name="Clotilde B."/>
            <person name="Roberto B."/>
            <person name="Veronica D.S."/>
            <person name="Fabio R."/>
            <person name="Monica P."/>
            <person name="Olivier J."/>
            <person name="Enrico T."/>
            <person name="Nicola S."/>
        </authorList>
    </citation>
    <scope>NUCLEOTIDE SEQUENCE [LARGE SCALE GENOMIC DNA]</scope>
    <source>
        <strain evidence="9 10">DSM 44572</strain>
    </source>
</reference>
<evidence type="ECO:0000256" key="4">
    <source>
        <dbReference type="ARBA" id="ARBA00022692"/>
    </source>
</evidence>
<comment type="similarity">
    <text evidence="2">Belongs to the resistance-nodulation-cell division (RND) (TC 2.A.6) family. MmpL subfamily.</text>
</comment>
<keyword evidence="10" id="KW-1185">Reference proteome</keyword>
<keyword evidence="3" id="KW-1003">Cell membrane</keyword>
<feature type="transmembrane region" description="Helical" evidence="7">
    <location>
        <begin position="825"/>
        <end position="848"/>
    </location>
</feature>
<dbReference type="STRING" id="153971.AWC19_02910"/>
<feature type="domain" description="Membrane transport protein MMPL" evidence="8">
    <location>
        <begin position="57"/>
        <end position="383"/>
    </location>
</feature>
<feature type="transmembrane region" description="Helical" evidence="7">
    <location>
        <begin position="791"/>
        <end position="813"/>
    </location>
</feature>
<keyword evidence="4 7" id="KW-0812">Transmembrane</keyword>
<proteinExistence type="inferred from homology"/>
<feature type="transmembrane region" description="Helical" evidence="7">
    <location>
        <begin position="221"/>
        <end position="246"/>
    </location>
</feature>
<keyword evidence="5 7" id="KW-1133">Transmembrane helix</keyword>
<evidence type="ECO:0000259" key="8">
    <source>
        <dbReference type="Pfam" id="PF03176"/>
    </source>
</evidence>
<name>A0A1X1ZUY8_9MYCO</name>
<feature type="transmembrane region" description="Helical" evidence="7">
    <location>
        <begin position="195"/>
        <end position="214"/>
    </location>
</feature>
<dbReference type="InterPro" id="IPR004869">
    <property type="entry name" value="MMPL_dom"/>
</dbReference>
<evidence type="ECO:0000256" key="2">
    <source>
        <dbReference type="ARBA" id="ARBA00010157"/>
    </source>
</evidence>
<evidence type="ECO:0000256" key="1">
    <source>
        <dbReference type="ARBA" id="ARBA00004651"/>
    </source>
</evidence>
<dbReference type="OrthoDB" id="2365435at2"/>
<dbReference type="FunFam" id="1.20.1640.10:FF:000020">
    <property type="entry name" value="Transmembrane transport protein MmpL10"/>
    <property type="match status" value="1"/>
</dbReference>
<evidence type="ECO:0000256" key="3">
    <source>
        <dbReference type="ARBA" id="ARBA00022475"/>
    </source>
</evidence>
<feature type="transmembrane region" description="Helical" evidence="7">
    <location>
        <begin position="21"/>
        <end position="41"/>
    </location>
</feature>
<feature type="transmembrane region" description="Helical" evidence="7">
    <location>
        <begin position="909"/>
        <end position="929"/>
    </location>
</feature>
<dbReference type="Gene3D" id="1.20.1640.10">
    <property type="entry name" value="Multidrug efflux transporter AcrB transmembrane domain"/>
    <property type="match status" value="2"/>
</dbReference>
<sequence>MSEPPAGQRVKRPLVPRMVRVLAIPIIAFWALLAVSTNTFMPQVERVAEELAGPVVPHYAPSQRSLLAIGAKFHESDSTSLAMLVFEADRPLGDTDHRYYDDLVRRLKQDPKHVQYVMDLWGKPITAAGAQSLDGKCAYVLLRLAGDIGQMQANQSVAAVRDIVAKDTPPPGLKVYVSGAAPLASDTVGIANSSLNNITIVTIILILVMLLLVYRSIVTLFVPLAGVLFEMLVAKGVISTLGHLGYIELSSFAVNIVVALTLGAGTDYGIFLMGRYHEARQAGEGREEAFYTAYKSVTPVILGSGLTIAGACYCLTFARLNYFHTMGPAVAISMLFTIAAALTLGPAFLTVGSLLGLFDPRRAAKAQLYRRIGTSVVRWPVPILVASAAAVVFGAVFVPTYRQNYDDRQYQPHNAPANQGFAAADRHFPKSKLFSEMLMIETDHDMRNSADFISLDRAARALIRLPGVAMVQSITRPLGRALEHATIPYLFTTQGSGSGQQLPFNKQQNANTAEQAQITQHTVEVLRKEIDFFQTMSDEMHKTVLTMEDMQKVTDELRSNLANLEDFFRPIRSYFYWERHCFDIPICWAFRSLFESIDGLDKLADDITDAVSYLEVIDKTLPQIITQLKLTADDSEALVSLLVSSYGQSSLQSTQTDQTFNDQVNVGLDFDQSRSDDFFYIPHEGFDNEDVKTGMALLMSPDGKAARIIVTHEGDANGPEGVEHVEQFPTAITTILKETSLAGAKVYIGGSGATNKDIKQYAASDLLIVAIAAFVLIFLIMLFLTRSLMAAVVIPGTAAFSYAGAFGLSILVWQHLIGLPLHWLILPLTFIILVAVGSDYNLLLIIRVKEELHAGIHTGLIRALGSTGGVVTSAGLVFAFTMLAMLTSDLRTIGQVGSTVCIGLLLDTLIVRSFVVPCIIRILGPWFWWPTLVRPRPLRPA</sequence>
<feature type="transmembrane region" description="Helical" evidence="7">
    <location>
        <begin position="860"/>
        <end position="886"/>
    </location>
</feature>
<feature type="transmembrane region" description="Helical" evidence="7">
    <location>
        <begin position="766"/>
        <end position="784"/>
    </location>
</feature>
<evidence type="ECO:0000256" key="5">
    <source>
        <dbReference type="ARBA" id="ARBA00022989"/>
    </source>
</evidence>
<dbReference type="SUPFAM" id="SSF82866">
    <property type="entry name" value="Multidrug efflux transporter AcrB transmembrane domain"/>
    <property type="match status" value="2"/>
</dbReference>
<feature type="transmembrane region" description="Helical" evidence="7">
    <location>
        <begin position="379"/>
        <end position="401"/>
    </location>
</feature>
<evidence type="ECO:0000313" key="10">
    <source>
        <dbReference type="Proteomes" id="UP000193529"/>
    </source>
</evidence>
<evidence type="ECO:0000313" key="9">
    <source>
        <dbReference type="EMBL" id="ORW27816.1"/>
    </source>
</evidence>
<gene>
    <name evidence="9" type="ORF">AWC19_02910</name>
</gene>
<dbReference type="GO" id="GO:0005886">
    <property type="term" value="C:plasma membrane"/>
    <property type="evidence" value="ECO:0007669"/>
    <property type="project" value="UniProtKB-SubCell"/>
</dbReference>
<evidence type="ECO:0000256" key="7">
    <source>
        <dbReference type="SAM" id="Phobius"/>
    </source>
</evidence>
<comment type="subcellular location">
    <subcellularLocation>
        <location evidence="1">Cell membrane</location>
        <topology evidence="1">Multi-pass membrane protein</topology>
    </subcellularLocation>
</comment>
<protein>
    <recommendedName>
        <fullName evidence="8">Membrane transport protein MMPL domain-containing protein</fullName>
    </recommendedName>
</protein>
<feature type="transmembrane region" description="Helical" evidence="7">
    <location>
        <begin position="252"/>
        <end position="276"/>
    </location>
</feature>
<dbReference type="AlphaFoldDB" id="A0A1X1ZUY8"/>
<dbReference type="PANTHER" id="PTHR33406">
    <property type="entry name" value="MEMBRANE PROTEIN MJ1562-RELATED"/>
    <property type="match status" value="1"/>
</dbReference>
<dbReference type="EMBL" id="LQPJ01000070">
    <property type="protein sequence ID" value="ORW27816.1"/>
    <property type="molecule type" value="Genomic_DNA"/>
</dbReference>
<dbReference type="Pfam" id="PF03176">
    <property type="entry name" value="MMPL"/>
    <property type="match status" value="2"/>
</dbReference>
<feature type="domain" description="Membrane transport protein MMPL" evidence="8">
    <location>
        <begin position="644"/>
        <end position="938"/>
    </location>
</feature>
<dbReference type="InterPro" id="IPR004707">
    <property type="entry name" value="MmpL_fam"/>
</dbReference>
<dbReference type="Proteomes" id="UP000193529">
    <property type="component" value="Unassembled WGS sequence"/>
</dbReference>
<comment type="caution">
    <text evidence="9">The sequence shown here is derived from an EMBL/GenBank/DDBJ whole genome shotgun (WGS) entry which is preliminary data.</text>
</comment>
<dbReference type="NCBIfam" id="TIGR00833">
    <property type="entry name" value="actII"/>
    <property type="match status" value="1"/>
</dbReference>
<feature type="transmembrane region" description="Helical" evidence="7">
    <location>
        <begin position="330"/>
        <end position="358"/>
    </location>
</feature>
<evidence type="ECO:0000256" key="6">
    <source>
        <dbReference type="ARBA" id="ARBA00023136"/>
    </source>
</evidence>
<organism evidence="9 10">
    <name type="scientific">Mycobacterium palustre</name>
    <dbReference type="NCBI Taxonomy" id="153971"/>
    <lineage>
        <taxon>Bacteria</taxon>
        <taxon>Bacillati</taxon>
        <taxon>Actinomycetota</taxon>
        <taxon>Actinomycetes</taxon>
        <taxon>Mycobacteriales</taxon>
        <taxon>Mycobacteriaceae</taxon>
        <taxon>Mycobacterium</taxon>
        <taxon>Mycobacterium simiae complex</taxon>
    </lineage>
</organism>
<dbReference type="PANTHER" id="PTHR33406:SF6">
    <property type="entry name" value="MEMBRANE PROTEIN YDGH-RELATED"/>
    <property type="match status" value="1"/>
</dbReference>
<feature type="transmembrane region" description="Helical" evidence="7">
    <location>
        <begin position="297"/>
        <end position="318"/>
    </location>
</feature>